<proteinExistence type="predicted"/>
<name>A0A1V5ZRJ8_9BACT</name>
<comment type="caution">
    <text evidence="1">The sequence shown here is derived from an EMBL/GenBank/DDBJ whole genome shotgun (WGS) entry which is preliminary data.</text>
</comment>
<organism evidence="1">
    <name type="scientific">candidate division CPR1 bacterium ADurb.Bin160</name>
    <dbReference type="NCBI Taxonomy" id="1852826"/>
    <lineage>
        <taxon>Bacteria</taxon>
        <taxon>candidate division CPR1</taxon>
    </lineage>
</organism>
<sequence length="52" mass="6182">MDDILEEPLFPKIQIKAMDLREIASEKVRATLTRRPDLAIRDFFDIQYMITN</sequence>
<dbReference type="Proteomes" id="UP000485621">
    <property type="component" value="Unassembled WGS sequence"/>
</dbReference>
<protein>
    <submittedName>
        <fullName evidence="1">Uncharacterized protein</fullName>
    </submittedName>
</protein>
<dbReference type="EMBL" id="MWDB01000002">
    <property type="protein sequence ID" value="OQB42444.1"/>
    <property type="molecule type" value="Genomic_DNA"/>
</dbReference>
<gene>
    <name evidence="1" type="ORF">BWY04_00142</name>
</gene>
<dbReference type="AlphaFoldDB" id="A0A1V5ZRJ8"/>
<accession>A0A1V5ZRJ8</accession>
<reference evidence="1" key="1">
    <citation type="submission" date="2017-02" db="EMBL/GenBank/DDBJ databases">
        <title>Delving into the versatile metabolic prowess of the omnipresent phylum Bacteroidetes.</title>
        <authorList>
            <person name="Nobu M.K."/>
            <person name="Mei R."/>
            <person name="Narihiro T."/>
            <person name="Kuroda K."/>
            <person name="Liu W.-T."/>
        </authorList>
    </citation>
    <scope>NUCLEOTIDE SEQUENCE</scope>
    <source>
        <strain evidence="1">ADurb.Bin160</strain>
    </source>
</reference>
<evidence type="ECO:0000313" key="1">
    <source>
        <dbReference type="EMBL" id="OQB42444.1"/>
    </source>
</evidence>
<dbReference type="Pfam" id="PF08843">
    <property type="entry name" value="AbiEii"/>
    <property type="match status" value="1"/>
</dbReference>
<dbReference type="InterPro" id="IPR014942">
    <property type="entry name" value="AbiEii"/>
</dbReference>